<dbReference type="OrthoDB" id="8023605at2759"/>
<feature type="non-terminal residue" evidence="1">
    <location>
        <position position="1"/>
    </location>
</feature>
<proteinExistence type="predicted"/>
<evidence type="ECO:0000313" key="2">
    <source>
        <dbReference type="Proteomes" id="UP000807342"/>
    </source>
</evidence>
<organism evidence="1 2">
    <name type="scientific">Macrolepiota fuliginosa MF-IS2</name>
    <dbReference type="NCBI Taxonomy" id="1400762"/>
    <lineage>
        <taxon>Eukaryota</taxon>
        <taxon>Fungi</taxon>
        <taxon>Dikarya</taxon>
        <taxon>Basidiomycota</taxon>
        <taxon>Agaricomycotina</taxon>
        <taxon>Agaricomycetes</taxon>
        <taxon>Agaricomycetidae</taxon>
        <taxon>Agaricales</taxon>
        <taxon>Agaricineae</taxon>
        <taxon>Agaricaceae</taxon>
        <taxon>Macrolepiota</taxon>
    </lineage>
</organism>
<accession>A0A9P5WW84</accession>
<gene>
    <name evidence="1" type="ORF">P691DRAFT_689516</name>
</gene>
<dbReference type="EMBL" id="MU153281">
    <property type="protein sequence ID" value="KAF9439843.1"/>
    <property type="molecule type" value="Genomic_DNA"/>
</dbReference>
<keyword evidence="2" id="KW-1185">Reference proteome</keyword>
<sequence length="83" mass="9399">TKGGSYILAELDGSISKLHFAAYCLAPYHPQDIWAIPLTKFTDTMPEQLNNLTYDIETPMTPDLVQQEIPNHENNSSDEYQTL</sequence>
<evidence type="ECO:0000313" key="1">
    <source>
        <dbReference type="EMBL" id="KAF9439843.1"/>
    </source>
</evidence>
<comment type="caution">
    <text evidence="1">The sequence shown here is derived from an EMBL/GenBank/DDBJ whole genome shotgun (WGS) entry which is preliminary data.</text>
</comment>
<protein>
    <submittedName>
        <fullName evidence="1">Uncharacterized protein</fullName>
    </submittedName>
</protein>
<dbReference type="Proteomes" id="UP000807342">
    <property type="component" value="Unassembled WGS sequence"/>
</dbReference>
<reference evidence="1" key="1">
    <citation type="submission" date="2020-11" db="EMBL/GenBank/DDBJ databases">
        <authorList>
            <consortium name="DOE Joint Genome Institute"/>
            <person name="Ahrendt S."/>
            <person name="Riley R."/>
            <person name="Andreopoulos W."/>
            <person name="Labutti K."/>
            <person name="Pangilinan J."/>
            <person name="Ruiz-Duenas F.J."/>
            <person name="Barrasa J.M."/>
            <person name="Sanchez-Garcia M."/>
            <person name="Camarero S."/>
            <person name="Miyauchi S."/>
            <person name="Serrano A."/>
            <person name="Linde D."/>
            <person name="Babiker R."/>
            <person name="Drula E."/>
            <person name="Ayuso-Fernandez I."/>
            <person name="Pacheco R."/>
            <person name="Padilla G."/>
            <person name="Ferreira P."/>
            <person name="Barriuso J."/>
            <person name="Kellner H."/>
            <person name="Castanera R."/>
            <person name="Alfaro M."/>
            <person name="Ramirez L."/>
            <person name="Pisabarro A.G."/>
            <person name="Kuo A."/>
            <person name="Tritt A."/>
            <person name="Lipzen A."/>
            <person name="He G."/>
            <person name="Yan M."/>
            <person name="Ng V."/>
            <person name="Cullen D."/>
            <person name="Martin F."/>
            <person name="Rosso M.-N."/>
            <person name="Henrissat B."/>
            <person name="Hibbett D."/>
            <person name="Martinez A.T."/>
            <person name="Grigoriev I.V."/>
        </authorList>
    </citation>
    <scope>NUCLEOTIDE SEQUENCE</scope>
    <source>
        <strain evidence="1">MF-IS2</strain>
    </source>
</reference>
<name>A0A9P5WW84_9AGAR</name>
<dbReference type="AlphaFoldDB" id="A0A9P5WW84"/>